<name>A0ABT9JV68_9PROT</name>
<dbReference type="RefSeq" id="WP_306390138.1">
    <property type="nucleotide sequence ID" value="NZ_JAVCAP010000022.1"/>
</dbReference>
<dbReference type="InterPro" id="IPR010835">
    <property type="entry name" value="DUF1439"/>
</dbReference>
<evidence type="ECO:0000313" key="2">
    <source>
        <dbReference type="Proteomes" id="UP001225906"/>
    </source>
</evidence>
<comment type="caution">
    <text evidence="1">The sequence shown here is derived from an EMBL/GenBank/DDBJ whole genome shotgun (WGS) entry which is preliminary data.</text>
</comment>
<keyword evidence="2" id="KW-1185">Reference proteome</keyword>
<reference evidence="2" key="1">
    <citation type="journal article" date="2019" name="Int. J. Syst. Evol. Microbiol.">
        <title>The Global Catalogue of Microorganisms (GCM) 10K type strain sequencing project: providing services to taxonomists for standard genome sequencing and annotation.</title>
        <authorList>
            <consortium name="The Broad Institute Genomics Platform"/>
            <consortium name="The Broad Institute Genome Sequencing Center for Infectious Disease"/>
            <person name="Wu L."/>
            <person name="Ma J."/>
        </authorList>
    </citation>
    <scope>NUCLEOTIDE SEQUENCE [LARGE SCALE GENOMIC DNA]</scope>
    <source>
        <strain evidence="2">VKM B-3159</strain>
    </source>
</reference>
<dbReference type="Gene3D" id="3.15.10.40">
    <property type="entry name" value="Uncharacterised protein PF07273, DUF1439"/>
    <property type="match status" value="1"/>
</dbReference>
<proteinExistence type="predicted"/>
<dbReference type="Proteomes" id="UP001225906">
    <property type="component" value="Unassembled WGS sequence"/>
</dbReference>
<organism evidence="1 2">
    <name type="scientific">Methylophilus aquaticus</name>
    <dbReference type="NCBI Taxonomy" id="1971610"/>
    <lineage>
        <taxon>Bacteria</taxon>
        <taxon>Pseudomonadati</taxon>
        <taxon>Pseudomonadota</taxon>
        <taxon>Betaproteobacteria</taxon>
        <taxon>Nitrosomonadales</taxon>
        <taxon>Methylophilaceae</taxon>
        <taxon>Methylophilus</taxon>
    </lineage>
</organism>
<dbReference type="EMBL" id="JAVCAP010000022">
    <property type="protein sequence ID" value="MDP8568418.1"/>
    <property type="molecule type" value="Genomic_DNA"/>
</dbReference>
<dbReference type="Pfam" id="PF07273">
    <property type="entry name" value="DUF1439"/>
    <property type="match status" value="1"/>
</dbReference>
<sequence length="182" mass="19999">MRIFKVVLLYILVMITLTQCATLGERTVRINTAQIQQKLNGKLAQPLTVLKVFQVQLSNALVVPEAASGRLNTTMDTVITSPLLQQSLTGKLAISGILKFDAARYAVILDAPVVEVVQLDGASSDLHAMVNKLAREMGSKWMNQLVLYQVKPEDLTVSGTHYQPSDLRVTDDGVQITLNPQR</sequence>
<evidence type="ECO:0000313" key="1">
    <source>
        <dbReference type="EMBL" id="MDP8568418.1"/>
    </source>
</evidence>
<protein>
    <submittedName>
        <fullName evidence="1">DUF1439 domain-containing protein</fullName>
    </submittedName>
</protein>
<accession>A0ABT9JV68</accession>
<gene>
    <name evidence="1" type="ORF">Q9291_11215</name>
</gene>